<feature type="transmembrane region" description="Helical" evidence="1">
    <location>
        <begin position="236"/>
        <end position="258"/>
    </location>
</feature>
<feature type="transmembrane region" description="Helical" evidence="1">
    <location>
        <begin position="318"/>
        <end position="336"/>
    </location>
</feature>
<dbReference type="RefSeq" id="WP_378392940.1">
    <property type="nucleotide sequence ID" value="NZ_JBHLWM010000012.1"/>
</dbReference>
<organism evidence="2 3">
    <name type="scientific">Rhodopseudomonas telluris</name>
    <dbReference type="NCBI Taxonomy" id="644215"/>
    <lineage>
        <taxon>Bacteria</taxon>
        <taxon>Pseudomonadati</taxon>
        <taxon>Pseudomonadota</taxon>
        <taxon>Alphaproteobacteria</taxon>
        <taxon>Hyphomicrobiales</taxon>
        <taxon>Nitrobacteraceae</taxon>
        <taxon>Rhodopseudomonas</taxon>
    </lineage>
</organism>
<name>A0ABV6EZR2_9BRAD</name>
<evidence type="ECO:0000313" key="3">
    <source>
        <dbReference type="Proteomes" id="UP001589775"/>
    </source>
</evidence>
<keyword evidence="1" id="KW-1133">Transmembrane helix</keyword>
<gene>
    <name evidence="2" type="ORF">ACFFJ6_24670</name>
</gene>
<feature type="transmembrane region" description="Helical" evidence="1">
    <location>
        <begin position="348"/>
        <end position="365"/>
    </location>
</feature>
<evidence type="ECO:0008006" key="4">
    <source>
        <dbReference type="Google" id="ProtNLM"/>
    </source>
</evidence>
<sequence length="662" mass="72779">MQVLTTTRFPAMPRYMRQAEAPVLLLVLSGVLLTFAIVVPPAITGDGWNYFAMAMDIAHRGRPDLSPETRAYLESLGSTNFLGMVTWSESGRGYHWHFWFYPALCAPALKLLEALGSNPLRCFQLTNSIICIALTIFIARQSLTSRTLRISVWCIFALSTGQAYLQWSSPELFSAAFILMSCFYFASGRNRGATLFAMISSLQNPTSALLVIPYALDLVLKTPGFKSSKADIIELFYKLTGLAAISTIALLPSIWNLATIGEPSVIVRRAIYTPLMDVERLISFLIDFNLGLIWGLPSLLILIPTATILAIIKRPSRIDLLVIGFFLVITPTLAQVNWNSASAMMSRYAAWSGMILVFWSTYRIMQARQIGTFVATAAVTLQAFAAYHYGGPLVRHQLSSVRFTPLAEFFLAHYPQRYNPELEVFYERLFGSEASRPATPYKFVNSDGAITKILTLSTRLGYVDEDVCGPQASLAPRSAINTAKIRGPFIYINGLFSCVSTDRLDFSLAQGQTRGLSLVRGWSDSEPTGTWTIGTRATLTIDASPEIQPKDLEIEGLGFFGGVHDHVSIEIKVNGHIARRASLTSASASFNERIGIPEPDRDPSAPIEIEITIRSPAIPASLGVSNDPRELGIFVRRVSLYSAHGTSAALGDMTTDRLGLAR</sequence>
<accession>A0ABV6EZR2</accession>
<dbReference type="Proteomes" id="UP001589775">
    <property type="component" value="Unassembled WGS sequence"/>
</dbReference>
<comment type="caution">
    <text evidence="2">The sequence shown here is derived from an EMBL/GenBank/DDBJ whole genome shotgun (WGS) entry which is preliminary data.</text>
</comment>
<feature type="transmembrane region" description="Helical" evidence="1">
    <location>
        <begin position="372"/>
        <end position="390"/>
    </location>
</feature>
<feature type="transmembrane region" description="Helical" evidence="1">
    <location>
        <begin position="21"/>
        <end position="43"/>
    </location>
</feature>
<keyword evidence="3" id="KW-1185">Reference proteome</keyword>
<dbReference type="EMBL" id="JBHLWM010000012">
    <property type="protein sequence ID" value="MFC0243700.1"/>
    <property type="molecule type" value="Genomic_DNA"/>
</dbReference>
<evidence type="ECO:0000256" key="1">
    <source>
        <dbReference type="SAM" id="Phobius"/>
    </source>
</evidence>
<keyword evidence="1" id="KW-0472">Membrane</keyword>
<reference evidence="2 3" key="1">
    <citation type="submission" date="2024-09" db="EMBL/GenBank/DDBJ databases">
        <authorList>
            <person name="Sun Q."/>
            <person name="Mori K."/>
        </authorList>
    </citation>
    <scope>NUCLEOTIDE SEQUENCE [LARGE SCALE GENOMIC DNA]</scope>
    <source>
        <strain evidence="2 3">KCTC 23279</strain>
    </source>
</reference>
<evidence type="ECO:0000313" key="2">
    <source>
        <dbReference type="EMBL" id="MFC0243700.1"/>
    </source>
</evidence>
<feature type="transmembrane region" description="Helical" evidence="1">
    <location>
        <begin position="118"/>
        <end position="138"/>
    </location>
</feature>
<feature type="transmembrane region" description="Helical" evidence="1">
    <location>
        <begin position="292"/>
        <end position="311"/>
    </location>
</feature>
<keyword evidence="1" id="KW-0812">Transmembrane</keyword>
<proteinExistence type="predicted"/>
<protein>
    <recommendedName>
        <fullName evidence="4">Glycosyltransferase RgtA/B/C/D-like domain-containing protein</fullName>
    </recommendedName>
</protein>